<dbReference type="RefSeq" id="WP_167220425.1">
    <property type="nucleotide sequence ID" value="NZ_JAAQPH010000001.1"/>
</dbReference>
<evidence type="ECO:0000256" key="3">
    <source>
        <dbReference type="ARBA" id="ARBA00020218"/>
    </source>
</evidence>
<evidence type="ECO:0000256" key="4">
    <source>
        <dbReference type="ARBA" id="ARBA00022627"/>
    </source>
</evidence>
<dbReference type="GO" id="GO:0004407">
    <property type="term" value="F:histone deacetylase activity"/>
    <property type="evidence" value="ECO:0007669"/>
    <property type="project" value="TreeGrafter"/>
</dbReference>
<dbReference type="GO" id="GO:0045150">
    <property type="term" value="P:acetoin catabolic process"/>
    <property type="evidence" value="ECO:0007669"/>
    <property type="project" value="UniProtKB-KW"/>
</dbReference>
<dbReference type="SUPFAM" id="SSF52768">
    <property type="entry name" value="Arginase/deacetylase"/>
    <property type="match status" value="1"/>
</dbReference>
<dbReference type="GO" id="GO:0040029">
    <property type="term" value="P:epigenetic regulation of gene expression"/>
    <property type="evidence" value="ECO:0007669"/>
    <property type="project" value="TreeGrafter"/>
</dbReference>
<dbReference type="EMBL" id="JAAQPH010000001">
    <property type="protein sequence ID" value="NIA67143.1"/>
    <property type="molecule type" value="Genomic_DNA"/>
</dbReference>
<dbReference type="InterPro" id="IPR003085">
    <property type="entry name" value="AcuC"/>
</dbReference>
<comment type="similarity">
    <text evidence="2">Belongs to the histone deacetylase family.</text>
</comment>
<feature type="domain" description="Histone deacetylase" evidence="5">
    <location>
        <begin position="28"/>
        <end position="317"/>
    </location>
</feature>
<comment type="caution">
    <text evidence="6">The sequence shown here is derived from an EMBL/GenBank/DDBJ whole genome shotgun (WGS) entry which is preliminary data.</text>
</comment>
<sequence length="378" mass="40809">MSKAVNAVSPPRFIGSEIYRRSTYGGRHPLAIPRVSTCMDLCRALGWLPEAAYIDSPRATPAQLTRFHDPAYVAAVQKAEREQQLSVAEQERFNLGRNGNPIYPEVFRRPATACGASILAGELLAEPGIVHSPAGGTHHGRAGRASGFCYFNDPVLGILTLLDQGIARVAYLDVDAHHGDGVQDAFHDDPRVLTLSIHEDMRWPMAPGSTGGADDRAGGLARNFPVPAGFNDSELAFLMEAAVLPLVENFAPQALVLQCGADGLEEDPLSKLSLSNRALWRVVAQVRDLAPRLLVLGGGGYNPWSVGRAWAGVWATLNGFEIPGRLPDGAEAVLRALEWRHSRGRNPPEAWFTTLADPPRDGPLREEVRTLAARATAS</sequence>
<evidence type="ECO:0000259" key="5">
    <source>
        <dbReference type="Pfam" id="PF00850"/>
    </source>
</evidence>
<dbReference type="Gene3D" id="3.40.800.20">
    <property type="entry name" value="Histone deacetylase domain"/>
    <property type="match status" value="1"/>
</dbReference>
<keyword evidence="7" id="KW-1185">Reference proteome</keyword>
<gene>
    <name evidence="6" type="ORF">HBA54_00890</name>
</gene>
<dbReference type="InterPro" id="IPR037138">
    <property type="entry name" value="His_deacetylse_dom_sf"/>
</dbReference>
<dbReference type="CDD" id="cd09994">
    <property type="entry name" value="HDAC_AcuC_like"/>
    <property type="match status" value="1"/>
</dbReference>
<reference evidence="6" key="1">
    <citation type="submission" date="2020-03" db="EMBL/GenBank/DDBJ databases">
        <title>Genome of Pelagibius litoralis DSM 21314T.</title>
        <authorList>
            <person name="Wang G."/>
        </authorList>
    </citation>
    <scope>NUCLEOTIDE SEQUENCE</scope>
    <source>
        <strain evidence="6">DSM 21314</strain>
    </source>
</reference>
<keyword evidence="4" id="KW-0006">Acetoin catabolism</keyword>
<evidence type="ECO:0000256" key="2">
    <source>
        <dbReference type="ARBA" id="ARBA00005947"/>
    </source>
</evidence>
<protein>
    <recommendedName>
        <fullName evidence="3">Acetoin utilization protein AcuC</fullName>
    </recommendedName>
</protein>
<accession>A0A967EWJ6</accession>
<evidence type="ECO:0000313" key="6">
    <source>
        <dbReference type="EMBL" id="NIA67143.1"/>
    </source>
</evidence>
<evidence type="ECO:0000256" key="1">
    <source>
        <dbReference type="ARBA" id="ARBA00005101"/>
    </source>
</evidence>
<proteinExistence type="inferred from homology"/>
<name>A0A967EWJ6_9PROT</name>
<dbReference type="PRINTS" id="PR01270">
    <property type="entry name" value="HDASUPER"/>
</dbReference>
<dbReference type="PANTHER" id="PTHR10625">
    <property type="entry name" value="HISTONE DEACETYLASE HDAC1-RELATED"/>
    <property type="match status" value="1"/>
</dbReference>
<dbReference type="InterPro" id="IPR000286">
    <property type="entry name" value="HDACs"/>
</dbReference>
<dbReference type="InterPro" id="IPR023801">
    <property type="entry name" value="His_deacetylse_dom"/>
</dbReference>
<dbReference type="InterPro" id="IPR023696">
    <property type="entry name" value="Ureohydrolase_dom_sf"/>
</dbReference>
<comment type="pathway">
    <text evidence="1">Ketone degradation; acetoin degradation.</text>
</comment>
<dbReference type="AlphaFoldDB" id="A0A967EWJ6"/>
<organism evidence="6 7">
    <name type="scientific">Pelagibius litoralis</name>
    <dbReference type="NCBI Taxonomy" id="374515"/>
    <lineage>
        <taxon>Bacteria</taxon>
        <taxon>Pseudomonadati</taxon>
        <taxon>Pseudomonadota</taxon>
        <taxon>Alphaproteobacteria</taxon>
        <taxon>Rhodospirillales</taxon>
        <taxon>Rhodovibrionaceae</taxon>
        <taxon>Pelagibius</taxon>
    </lineage>
</organism>
<evidence type="ECO:0000313" key="7">
    <source>
        <dbReference type="Proteomes" id="UP000761264"/>
    </source>
</evidence>
<dbReference type="Proteomes" id="UP000761264">
    <property type="component" value="Unassembled WGS sequence"/>
</dbReference>
<dbReference type="PANTHER" id="PTHR10625:SF10">
    <property type="entry name" value="HISTONE DEACETYLASE HDAC1"/>
    <property type="match status" value="1"/>
</dbReference>
<dbReference type="Pfam" id="PF00850">
    <property type="entry name" value="Hist_deacetyl"/>
    <property type="match status" value="1"/>
</dbReference>